<evidence type="ECO:0000313" key="4">
    <source>
        <dbReference type="WBParaSite" id="BXY_1243200.1"/>
    </source>
</evidence>
<feature type="signal peptide" evidence="2">
    <location>
        <begin position="1"/>
        <end position="24"/>
    </location>
</feature>
<name>A0A1I7SHB6_BURXY</name>
<accession>A0A1I7SHB6</accession>
<sequence length="75" mass="8243">MTRKLAALFCVVLVFSLVCEVVEAGLLDSIKDAANKVKDKAEAIKDKVADKVDDLKDKVKEKVAPIKDKIDQAKE</sequence>
<keyword evidence="2" id="KW-0732">Signal</keyword>
<keyword evidence="1" id="KW-0175">Coiled coil</keyword>
<reference evidence="4" key="1">
    <citation type="submission" date="2016-11" db="UniProtKB">
        <authorList>
            <consortium name="WormBaseParasite"/>
        </authorList>
    </citation>
    <scope>IDENTIFICATION</scope>
</reference>
<dbReference type="WBParaSite" id="BXY_1243200.1">
    <property type="protein sequence ID" value="BXY_1243200.1"/>
    <property type="gene ID" value="BXY_1243200"/>
</dbReference>
<dbReference type="Proteomes" id="UP000095284">
    <property type="component" value="Unplaced"/>
</dbReference>
<dbReference type="Gene3D" id="6.10.140.1430">
    <property type="match status" value="1"/>
</dbReference>
<protein>
    <submittedName>
        <fullName evidence="4">YtxH domain-containing protein</fullName>
    </submittedName>
</protein>
<proteinExistence type="predicted"/>
<organism evidence="3 4">
    <name type="scientific">Bursaphelenchus xylophilus</name>
    <name type="common">Pinewood nematode worm</name>
    <name type="synonym">Aphelenchoides xylophilus</name>
    <dbReference type="NCBI Taxonomy" id="6326"/>
    <lineage>
        <taxon>Eukaryota</taxon>
        <taxon>Metazoa</taxon>
        <taxon>Ecdysozoa</taxon>
        <taxon>Nematoda</taxon>
        <taxon>Chromadorea</taxon>
        <taxon>Rhabditida</taxon>
        <taxon>Tylenchina</taxon>
        <taxon>Tylenchomorpha</taxon>
        <taxon>Aphelenchoidea</taxon>
        <taxon>Aphelenchoididae</taxon>
        <taxon>Bursaphelenchus</taxon>
    </lineage>
</organism>
<evidence type="ECO:0000256" key="1">
    <source>
        <dbReference type="SAM" id="Coils"/>
    </source>
</evidence>
<evidence type="ECO:0000256" key="2">
    <source>
        <dbReference type="SAM" id="SignalP"/>
    </source>
</evidence>
<feature type="chain" id="PRO_5009306148" evidence="2">
    <location>
        <begin position="25"/>
        <end position="75"/>
    </location>
</feature>
<dbReference type="AlphaFoldDB" id="A0A1I7SHB6"/>
<evidence type="ECO:0000313" key="3">
    <source>
        <dbReference type="Proteomes" id="UP000095284"/>
    </source>
</evidence>
<feature type="coiled-coil region" evidence="1">
    <location>
        <begin position="27"/>
        <end position="58"/>
    </location>
</feature>